<evidence type="ECO:0000313" key="1">
    <source>
        <dbReference type="EMBL" id="MBX47129.1"/>
    </source>
</evidence>
<dbReference type="EMBL" id="GGEC01066645">
    <property type="protein sequence ID" value="MBX47129.1"/>
    <property type="molecule type" value="Transcribed_RNA"/>
</dbReference>
<dbReference type="AlphaFoldDB" id="A0A2P2NXI5"/>
<sequence>MQTSNPTMPTGIHQSSMEGKLLIAVTEPRGPMVTKEN</sequence>
<accession>A0A2P2NXI5</accession>
<protein>
    <submittedName>
        <fullName evidence="1">Uncharacterized protein</fullName>
    </submittedName>
</protein>
<name>A0A2P2NXI5_RHIMU</name>
<reference evidence="1" key="1">
    <citation type="submission" date="2018-02" db="EMBL/GenBank/DDBJ databases">
        <title>Rhizophora mucronata_Transcriptome.</title>
        <authorList>
            <person name="Meera S.P."/>
            <person name="Sreeshan A."/>
            <person name="Augustine A."/>
        </authorList>
    </citation>
    <scope>NUCLEOTIDE SEQUENCE</scope>
    <source>
        <tissue evidence="1">Leaf</tissue>
    </source>
</reference>
<organism evidence="1">
    <name type="scientific">Rhizophora mucronata</name>
    <name type="common">Asiatic mangrove</name>
    <dbReference type="NCBI Taxonomy" id="61149"/>
    <lineage>
        <taxon>Eukaryota</taxon>
        <taxon>Viridiplantae</taxon>
        <taxon>Streptophyta</taxon>
        <taxon>Embryophyta</taxon>
        <taxon>Tracheophyta</taxon>
        <taxon>Spermatophyta</taxon>
        <taxon>Magnoliopsida</taxon>
        <taxon>eudicotyledons</taxon>
        <taxon>Gunneridae</taxon>
        <taxon>Pentapetalae</taxon>
        <taxon>rosids</taxon>
        <taxon>fabids</taxon>
        <taxon>Malpighiales</taxon>
        <taxon>Rhizophoraceae</taxon>
        <taxon>Rhizophora</taxon>
    </lineage>
</organism>
<proteinExistence type="predicted"/>